<organism evidence="1">
    <name type="scientific">Arundo donax</name>
    <name type="common">Giant reed</name>
    <name type="synonym">Donax arundinaceus</name>
    <dbReference type="NCBI Taxonomy" id="35708"/>
    <lineage>
        <taxon>Eukaryota</taxon>
        <taxon>Viridiplantae</taxon>
        <taxon>Streptophyta</taxon>
        <taxon>Embryophyta</taxon>
        <taxon>Tracheophyta</taxon>
        <taxon>Spermatophyta</taxon>
        <taxon>Magnoliopsida</taxon>
        <taxon>Liliopsida</taxon>
        <taxon>Poales</taxon>
        <taxon>Poaceae</taxon>
        <taxon>PACMAD clade</taxon>
        <taxon>Arundinoideae</taxon>
        <taxon>Arundineae</taxon>
        <taxon>Arundo</taxon>
    </lineage>
</organism>
<dbReference type="AlphaFoldDB" id="A0A0A9EFM7"/>
<protein>
    <submittedName>
        <fullName evidence="1">Uncharacterized protein</fullName>
    </submittedName>
</protein>
<proteinExistence type="predicted"/>
<name>A0A0A9EFM7_ARUDO</name>
<evidence type="ECO:0000313" key="1">
    <source>
        <dbReference type="EMBL" id="JAD94852.1"/>
    </source>
</evidence>
<sequence>MASILNFSNIVYPIKSTAACYNISFAKSTGLSCVFQYSTPHCRIIFNI</sequence>
<dbReference type="EMBL" id="GBRH01203043">
    <property type="protein sequence ID" value="JAD94852.1"/>
    <property type="molecule type" value="Transcribed_RNA"/>
</dbReference>
<reference evidence="1" key="1">
    <citation type="submission" date="2014-09" db="EMBL/GenBank/DDBJ databases">
        <authorList>
            <person name="Magalhaes I.L.F."/>
            <person name="Oliveira U."/>
            <person name="Santos F.R."/>
            <person name="Vidigal T.H.D.A."/>
            <person name="Brescovit A.D."/>
            <person name="Santos A.J."/>
        </authorList>
    </citation>
    <scope>NUCLEOTIDE SEQUENCE</scope>
    <source>
        <tissue evidence="1">Shoot tissue taken approximately 20 cm above the soil surface</tissue>
    </source>
</reference>
<accession>A0A0A9EFM7</accession>
<reference evidence="1" key="2">
    <citation type="journal article" date="2015" name="Data Brief">
        <title>Shoot transcriptome of the giant reed, Arundo donax.</title>
        <authorList>
            <person name="Barrero R.A."/>
            <person name="Guerrero F.D."/>
            <person name="Moolhuijzen P."/>
            <person name="Goolsby J.A."/>
            <person name="Tidwell J."/>
            <person name="Bellgard S.E."/>
            <person name="Bellgard M.I."/>
        </authorList>
    </citation>
    <scope>NUCLEOTIDE SEQUENCE</scope>
    <source>
        <tissue evidence="1">Shoot tissue taken approximately 20 cm above the soil surface</tissue>
    </source>
</reference>